<evidence type="ECO:0000313" key="3">
    <source>
        <dbReference type="Proteomes" id="UP000247233"/>
    </source>
</evidence>
<dbReference type="RefSeq" id="XP_025403545.1">
    <property type="nucleotide sequence ID" value="XM_025548780.1"/>
</dbReference>
<reference evidence="2 3" key="1">
    <citation type="submission" date="2016-12" db="EMBL/GenBank/DDBJ databases">
        <title>The genomes of Aspergillus section Nigri reveals drivers in fungal speciation.</title>
        <authorList>
            <consortium name="DOE Joint Genome Institute"/>
            <person name="Vesth T.C."/>
            <person name="Nybo J."/>
            <person name="Theobald S."/>
            <person name="Brandl J."/>
            <person name="Frisvad J.C."/>
            <person name="Nielsen K.F."/>
            <person name="Lyhne E.K."/>
            <person name="Kogle M.E."/>
            <person name="Kuo A."/>
            <person name="Riley R."/>
            <person name="Clum A."/>
            <person name="Nolan M."/>
            <person name="Lipzen A."/>
            <person name="Salamov A."/>
            <person name="Henrissat B."/>
            <person name="Wiebenga A."/>
            <person name="De Vries R.P."/>
            <person name="Grigoriev I.V."/>
            <person name="Mortensen U.H."/>
            <person name="Andersen M.R."/>
            <person name="Baker S.E."/>
        </authorList>
    </citation>
    <scope>NUCLEOTIDE SEQUENCE [LARGE SCALE GENOMIC DNA]</scope>
    <source>
        <strain evidence="2 3">CBS 117.55</strain>
    </source>
</reference>
<comment type="caution">
    <text evidence="2">The sequence shown here is derived from an EMBL/GenBank/DDBJ whole genome shotgun (WGS) entry which is preliminary data.</text>
</comment>
<gene>
    <name evidence="2" type="ORF">BO70DRAFT_85099</name>
</gene>
<dbReference type="VEuPathDB" id="FungiDB:BO70DRAFT_85099"/>
<name>A0A317X0K6_9EURO</name>
<accession>A0A317X0K6</accession>
<feature type="compositionally biased region" description="Basic and acidic residues" evidence="1">
    <location>
        <begin position="28"/>
        <end position="37"/>
    </location>
</feature>
<protein>
    <submittedName>
        <fullName evidence="2">Uncharacterized protein</fullName>
    </submittedName>
</protein>
<keyword evidence="3" id="KW-1185">Reference proteome</keyword>
<dbReference type="Proteomes" id="UP000247233">
    <property type="component" value="Unassembled WGS sequence"/>
</dbReference>
<evidence type="ECO:0000313" key="2">
    <source>
        <dbReference type="EMBL" id="PWY91102.1"/>
    </source>
</evidence>
<evidence type="ECO:0000256" key="1">
    <source>
        <dbReference type="SAM" id="MobiDB-lite"/>
    </source>
</evidence>
<sequence>MGSCPMGTGIGMKVQVLRIHSQGGFQRNGREREREGCGVRSGQAEAWSSVQSTVPIPSSFMMRGGEVRKKVGAGADADAAGALRSPCNLHQEDLSELGCMQRACMYSTYIQGKQGGKKRRSNWRGLLVRRDVAVTDLDGGGQCADRCEVNRPTANVEGPELHQHTAVRGFPGKLFAGMPEKLAEWLLDEGTHHFRITFGLQDIGRFHPLAVFPRPPFPRSYGPPEVY</sequence>
<dbReference type="EMBL" id="MSFL01000002">
    <property type="protein sequence ID" value="PWY91102.1"/>
    <property type="molecule type" value="Genomic_DNA"/>
</dbReference>
<dbReference type="AlphaFoldDB" id="A0A317X0K6"/>
<proteinExistence type="predicted"/>
<dbReference type="GeneID" id="37071017"/>
<organism evidence="2 3">
    <name type="scientific">Aspergillus heteromorphus CBS 117.55</name>
    <dbReference type="NCBI Taxonomy" id="1448321"/>
    <lineage>
        <taxon>Eukaryota</taxon>
        <taxon>Fungi</taxon>
        <taxon>Dikarya</taxon>
        <taxon>Ascomycota</taxon>
        <taxon>Pezizomycotina</taxon>
        <taxon>Eurotiomycetes</taxon>
        <taxon>Eurotiomycetidae</taxon>
        <taxon>Eurotiales</taxon>
        <taxon>Aspergillaceae</taxon>
        <taxon>Aspergillus</taxon>
        <taxon>Aspergillus subgen. Circumdati</taxon>
    </lineage>
</organism>
<feature type="region of interest" description="Disordered" evidence="1">
    <location>
        <begin position="23"/>
        <end position="50"/>
    </location>
</feature>